<proteinExistence type="predicted"/>
<accession>A0A2S4AH51</accession>
<protein>
    <submittedName>
        <fullName evidence="1">Uncharacterized protein</fullName>
    </submittedName>
</protein>
<sequence length="281" mass="31344">MMRELLVAECDNALGLESVADRYLDKHAVTHWLAHNKDKFIETPYKKNKNVDSLLISQLLNNGIDNKGTKTDAGEPVSFGIEHRHRVSEALAGGPAASKQAESDFSRLVVFKREGFGDSKLFGGEGWLPSLTTGTLLQCQSGEVKRYFLCLTPACDTLRLARETPFVFLEATVDDECYSLVFKDADGGYRGLYFREKHPTLATFSFLPDERGRVRGAIHCPEVGTPYFTFSNVGGTHVFTWVGEIRYARAASEMAKLAGNWMRIGIKDSEFLRLTEAGKFK</sequence>
<dbReference type="AlphaFoldDB" id="A0A2S4AH51"/>
<gene>
    <name evidence="1" type="ORF">CXK91_21910</name>
</gene>
<evidence type="ECO:0000313" key="1">
    <source>
        <dbReference type="EMBL" id="POH80806.1"/>
    </source>
</evidence>
<comment type="caution">
    <text evidence="1">The sequence shown here is derived from an EMBL/GenBank/DDBJ whole genome shotgun (WGS) entry which is preliminary data.</text>
</comment>
<evidence type="ECO:0000313" key="2">
    <source>
        <dbReference type="Proteomes" id="UP000237068"/>
    </source>
</evidence>
<name>A0A2S4AH51_STUST</name>
<dbReference type="EMBL" id="PPXG01000012">
    <property type="protein sequence ID" value="POH80806.1"/>
    <property type="molecule type" value="Genomic_DNA"/>
</dbReference>
<reference evidence="1 2" key="1">
    <citation type="submission" date="2018-01" db="EMBL/GenBank/DDBJ databases">
        <title>Denitrification phenotypes of diverse strains of Pseudomonas stutzeri.</title>
        <authorList>
            <person name="Milligan D.A."/>
            <person name="Bergaust L."/>
            <person name="Bakken L.R."/>
            <person name="Frostegard A."/>
        </authorList>
    </citation>
    <scope>NUCLEOTIDE SEQUENCE [LARGE SCALE GENOMIC DNA]</scope>
    <source>
        <strain evidence="1 2">24a13</strain>
    </source>
</reference>
<organism evidence="1 2">
    <name type="scientific">Stutzerimonas stutzeri</name>
    <name type="common">Pseudomonas stutzeri</name>
    <dbReference type="NCBI Taxonomy" id="316"/>
    <lineage>
        <taxon>Bacteria</taxon>
        <taxon>Pseudomonadati</taxon>
        <taxon>Pseudomonadota</taxon>
        <taxon>Gammaproteobacteria</taxon>
        <taxon>Pseudomonadales</taxon>
        <taxon>Pseudomonadaceae</taxon>
        <taxon>Stutzerimonas</taxon>
    </lineage>
</organism>
<dbReference type="Proteomes" id="UP000237068">
    <property type="component" value="Unassembled WGS sequence"/>
</dbReference>